<evidence type="ECO:0008006" key="4">
    <source>
        <dbReference type="Google" id="ProtNLM"/>
    </source>
</evidence>
<evidence type="ECO:0000256" key="1">
    <source>
        <dbReference type="SAM" id="MobiDB-lite"/>
    </source>
</evidence>
<evidence type="ECO:0000313" key="3">
    <source>
        <dbReference type="Proteomes" id="UP001283361"/>
    </source>
</evidence>
<name>A0AAE0XWC4_9GAST</name>
<dbReference type="Proteomes" id="UP001283361">
    <property type="component" value="Unassembled WGS sequence"/>
</dbReference>
<accession>A0AAE0XWC4</accession>
<keyword evidence="3" id="KW-1185">Reference proteome</keyword>
<feature type="region of interest" description="Disordered" evidence="1">
    <location>
        <begin position="17"/>
        <end position="74"/>
    </location>
</feature>
<comment type="caution">
    <text evidence="2">The sequence shown here is derived from an EMBL/GenBank/DDBJ whole genome shotgun (WGS) entry which is preliminary data.</text>
</comment>
<sequence>MVFNFFIRLRNQFAQEEVVDQDSPVDEEEDDIDNEMDVEFPQGGEEEEEESADNVDLDLASESDPNPNNPNNPFPCSTTLHDVEVELFPCRTGPNLDLFDLDYYANPIDFFNLYIPDSFITQAAEQTNLYSSQTMGAQTLFKPVTVDDISKYFYINMMFGIHKLPSHMKICLTVKK</sequence>
<dbReference type="EMBL" id="JAWDGP010007464">
    <property type="protein sequence ID" value="KAK3716929.1"/>
    <property type="molecule type" value="Genomic_DNA"/>
</dbReference>
<proteinExistence type="predicted"/>
<evidence type="ECO:0000313" key="2">
    <source>
        <dbReference type="EMBL" id="KAK3716929.1"/>
    </source>
</evidence>
<organism evidence="2 3">
    <name type="scientific">Elysia crispata</name>
    <name type="common">lettuce slug</name>
    <dbReference type="NCBI Taxonomy" id="231223"/>
    <lineage>
        <taxon>Eukaryota</taxon>
        <taxon>Metazoa</taxon>
        <taxon>Spiralia</taxon>
        <taxon>Lophotrochozoa</taxon>
        <taxon>Mollusca</taxon>
        <taxon>Gastropoda</taxon>
        <taxon>Heterobranchia</taxon>
        <taxon>Euthyneura</taxon>
        <taxon>Panpulmonata</taxon>
        <taxon>Sacoglossa</taxon>
        <taxon>Placobranchoidea</taxon>
        <taxon>Plakobranchidae</taxon>
        <taxon>Elysia</taxon>
    </lineage>
</organism>
<gene>
    <name evidence="2" type="ORF">RRG08_026719</name>
</gene>
<reference evidence="2" key="1">
    <citation type="journal article" date="2023" name="G3 (Bethesda)">
        <title>A reference genome for the long-term kleptoplast-retaining sea slug Elysia crispata morphotype clarki.</title>
        <authorList>
            <person name="Eastman K.E."/>
            <person name="Pendleton A.L."/>
            <person name="Shaikh M.A."/>
            <person name="Suttiyut T."/>
            <person name="Ogas R."/>
            <person name="Tomko P."/>
            <person name="Gavelis G."/>
            <person name="Widhalm J.R."/>
            <person name="Wisecaver J.H."/>
        </authorList>
    </citation>
    <scope>NUCLEOTIDE SEQUENCE</scope>
    <source>
        <strain evidence="2">ECLA1</strain>
    </source>
</reference>
<dbReference type="AlphaFoldDB" id="A0AAE0XWC4"/>
<feature type="compositionally biased region" description="Acidic residues" evidence="1">
    <location>
        <begin position="17"/>
        <end position="61"/>
    </location>
</feature>
<protein>
    <recommendedName>
        <fullName evidence="4">PiggyBac transposable element-derived protein domain-containing protein</fullName>
    </recommendedName>
</protein>